<dbReference type="PANTHER" id="PTHR10166">
    <property type="entry name" value="VOLTAGE-DEPENDENT CALCIUM CHANNEL SUBUNIT ALPHA-2/DELTA-RELATED"/>
    <property type="match status" value="1"/>
</dbReference>
<evidence type="ECO:0000256" key="1">
    <source>
        <dbReference type="SAM" id="Phobius"/>
    </source>
</evidence>
<dbReference type="OrthoDB" id="2150145at2759"/>
<dbReference type="InterPro" id="IPR036465">
    <property type="entry name" value="vWFA_dom_sf"/>
</dbReference>
<keyword evidence="2" id="KW-0732">Signal</keyword>
<protein>
    <submittedName>
        <fullName evidence="4">VWFA and cache domain-containing protein 1</fullName>
    </submittedName>
</protein>
<name>A0A2B4SMB7_STYPI</name>
<keyword evidence="1" id="KW-0812">Transmembrane</keyword>
<evidence type="ECO:0000313" key="5">
    <source>
        <dbReference type="Proteomes" id="UP000225706"/>
    </source>
</evidence>
<evidence type="ECO:0000313" key="4">
    <source>
        <dbReference type="EMBL" id="PFX30020.1"/>
    </source>
</evidence>
<feature type="chain" id="PRO_5012631829" evidence="2">
    <location>
        <begin position="23"/>
        <end position="1402"/>
    </location>
</feature>
<dbReference type="InterPro" id="IPR051173">
    <property type="entry name" value="Ca_channel_alpha-2/delta"/>
</dbReference>
<dbReference type="Proteomes" id="UP000225706">
    <property type="component" value="Unassembled WGS sequence"/>
</dbReference>
<dbReference type="SUPFAM" id="SSF53300">
    <property type="entry name" value="vWA-like"/>
    <property type="match status" value="1"/>
</dbReference>
<keyword evidence="1" id="KW-1133">Transmembrane helix</keyword>
<proteinExistence type="predicted"/>
<dbReference type="GO" id="GO:0005891">
    <property type="term" value="C:voltage-gated calcium channel complex"/>
    <property type="evidence" value="ECO:0007669"/>
    <property type="project" value="TreeGrafter"/>
</dbReference>
<dbReference type="SMART" id="SM00327">
    <property type="entry name" value="VWA"/>
    <property type="match status" value="1"/>
</dbReference>
<dbReference type="InterPro" id="IPR002035">
    <property type="entry name" value="VWF_A"/>
</dbReference>
<feature type="transmembrane region" description="Helical" evidence="1">
    <location>
        <begin position="1298"/>
        <end position="1322"/>
    </location>
</feature>
<dbReference type="STRING" id="50429.A0A2B4SMB7"/>
<dbReference type="EMBL" id="LSMT01000057">
    <property type="protein sequence ID" value="PFX30020.1"/>
    <property type="molecule type" value="Genomic_DNA"/>
</dbReference>
<evidence type="ECO:0000259" key="3">
    <source>
        <dbReference type="PROSITE" id="PS50234"/>
    </source>
</evidence>
<dbReference type="PANTHER" id="PTHR10166:SF66">
    <property type="entry name" value="VWFA AND CACHE DOMAIN-CONTAINING PROTEIN CG16868"/>
    <property type="match status" value="1"/>
</dbReference>
<reference evidence="5" key="1">
    <citation type="journal article" date="2017" name="bioRxiv">
        <title>Comparative analysis of the genomes of Stylophora pistillata and Acropora digitifera provides evidence for extensive differences between species of corals.</title>
        <authorList>
            <person name="Voolstra C.R."/>
            <person name="Li Y."/>
            <person name="Liew Y.J."/>
            <person name="Baumgarten S."/>
            <person name="Zoccola D."/>
            <person name="Flot J.-F."/>
            <person name="Tambutte S."/>
            <person name="Allemand D."/>
            <person name="Aranda M."/>
        </authorList>
    </citation>
    <scope>NUCLEOTIDE SEQUENCE [LARGE SCALE GENOMIC DNA]</scope>
</reference>
<accession>A0A2B4SMB7</accession>
<keyword evidence="1" id="KW-0472">Membrane</keyword>
<keyword evidence="5" id="KW-1185">Reference proteome</keyword>
<comment type="caution">
    <text evidence="4">The sequence shown here is derived from an EMBL/GenBank/DDBJ whole genome shotgun (WGS) entry which is preliminary data.</text>
</comment>
<dbReference type="Pfam" id="PF00092">
    <property type="entry name" value="VWA"/>
    <property type="match status" value="1"/>
</dbReference>
<evidence type="ECO:0000256" key="2">
    <source>
        <dbReference type="SAM" id="SignalP"/>
    </source>
</evidence>
<gene>
    <name evidence="4" type="primary">CACHD1</name>
    <name evidence="4" type="ORF">AWC38_SpisGene5233</name>
</gene>
<dbReference type="PROSITE" id="PS50234">
    <property type="entry name" value="VWFA"/>
    <property type="match status" value="1"/>
</dbReference>
<dbReference type="Gene3D" id="3.40.50.410">
    <property type="entry name" value="von Willebrand factor, type A domain"/>
    <property type="match status" value="1"/>
</dbReference>
<feature type="domain" description="VWFA" evidence="3">
    <location>
        <begin position="227"/>
        <end position="416"/>
    </location>
</feature>
<sequence length="1402" mass="156062">MRALLKHLVLVVFMIYILRVTDLSLSFADGCNQTNVAAQQISDHLYEVFEKNLGFNRLQSLYDSLSCVNQTTDIKRLLNSITEPAAARLSASVKFLKELSSRLPQLLTRTHHGNVSQCCKYLNDTNSTTLFSDRLRSFVDISTSCTIKHGASGGSSEVFNFHTELSKRFEDNFKKSSVVAWQYYGSIDGEYVQYPGNARHCEGTTSAKFDPRFKSWYVETASPVKKNLVIIVDCSGSMWGQRMILAKDAAITVLDTLSPQDNVGILAFSSWIQTPSGCFGATVAKGIPANLAKMKQWTRKLRALGSTYYAKAFKHAFKMFENVTRQGSERSNIVLFLTDGDPSDAEAGIYQAIEEGQTTMNHKVQINTYALGTGLSRKSLQRLKTIAYNNSGVFVEIRDQRGGVLERTMGSYYTSINTPIGQKSRISEPYMDPKLGLIVTVSVALFHNRSLKGVLALDLPLDRLFKEALRASSKPFSHAILLNKEGGTILHPSLPIPTDTTSSRSFLPLSLFETRLPDDVISNITNGGAGEQRFEAGFSVLLGDRPTDGTHIFFSNATYVWKPVRKNAYYIVLVVAEGQAVKTDFTSFKRTRNDSSSFYHRLDLSWNVSNSYPRGICRSRKSQLISPSSSTIKIAPDAFNESDEFIYTTETIKDVQNIQRFFNENGPQAYFKGLSEAVRAEVMMTSELDDFWKKAEFKNPYLVTWRFVGTQQGVLKTYPGIRLQKTYSHLQQSWYRQASSTPETMVVQLRPSAYQQDTVLSLSKAIPKTSCRGVQLSNSQAGDVLAVMGMEITKDAFVQLITENVGFEKGCGKEWYIVERSGQILTNLSSFTSLQAHKGHLTNVFPWLANQLIKKEKMLKASWCNDYQQHSVLLFYELIDPADGVSSKNSDPCLQFSLNQIQGTSLFLLSLPSRSLHNCTDRHIAPNEGCFCKESCRVCSTNAESDCQCPCSCHMSYDECENSVTSLWTSSPCPVSAPPLFDTETEDVTLKSALASVPRCARDCVQIANISECGNTLSCHWCSGREVPSCSSECRTGQSLSMLVRFPCHNFTSLPVDQQNTVKYLLKTKLLRLVTSISPLNIGLLQLRKDGIIVKLQSTALNSELKTIRETIEHLVNQGRVVLGPAANIRAVYTARSPREFTDLHILFTLDRAVPHPSQDKSNVGAQLESILSKLVGSSQVSRIRRLSLNKTSIRFSLSNEGQTDLHPIKTIKKRLEHLVKLGKISFEVSLIAESAVMTEVSVVNISSRGTFDFLCQPYTAETTPSQSTLHAESSTILSGTISPSDKNDIREQGLTPVVIGIVVGVSAFVASSLHCVLFVLCRRGRREKKKRTVSPEGNIEDELPSDFSDLSKIDTDMHIALNNVNTTYEPARVHLSPREAWARARELTIQAPKQLPRGAWF</sequence>
<organism evidence="4 5">
    <name type="scientific">Stylophora pistillata</name>
    <name type="common">Smooth cauliflower coral</name>
    <dbReference type="NCBI Taxonomy" id="50429"/>
    <lineage>
        <taxon>Eukaryota</taxon>
        <taxon>Metazoa</taxon>
        <taxon>Cnidaria</taxon>
        <taxon>Anthozoa</taxon>
        <taxon>Hexacorallia</taxon>
        <taxon>Scleractinia</taxon>
        <taxon>Astrocoeniina</taxon>
        <taxon>Pocilloporidae</taxon>
        <taxon>Stylophora</taxon>
    </lineage>
</organism>
<dbReference type="Gene3D" id="3.30.450.20">
    <property type="entry name" value="PAS domain"/>
    <property type="match status" value="2"/>
</dbReference>
<feature type="signal peptide" evidence="2">
    <location>
        <begin position="1"/>
        <end position="22"/>
    </location>
</feature>
<dbReference type="GO" id="GO:0005245">
    <property type="term" value="F:voltage-gated calcium channel activity"/>
    <property type="evidence" value="ECO:0007669"/>
    <property type="project" value="TreeGrafter"/>
</dbReference>